<keyword evidence="2" id="KW-0472">Membrane</keyword>
<feature type="transmembrane region" description="Helical" evidence="2">
    <location>
        <begin position="56"/>
        <end position="78"/>
    </location>
</feature>
<keyword evidence="2" id="KW-0812">Transmembrane</keyword>
<dbReference type="AlphaFoldDB" id="A0A2S8AAU4"/>
<evidence type="ECO:0000256" key="1">
    <source>
        <dbReference type="SAM" id="Coils"/>
    </source>
</evidence>
<accession>A0A2S8AAU4</accession>
<evidence type="ECO:0000256" key="2">
    <source>
        <dbReference type="SAM" id="Phobius"/>
    </source>
</evidence>
<comment type="caution">
    <text evidence="3">The sequence shown here is derived from an EMBL/GenBank/DDBJ whole genome shotgun (WGS) entry which is preliminary data.</text>
</comment>
<dbReference type="Gene3D" id="1.10.150.20">
    <property type="entry name" value="5' to 3' exonuclease, C-terminal subdomain"/>
    <property type="match status" value="1"/>
</dbReference>
<dbReference type="OrthoDB" id="1493222at2"/>
<dbReference type="EMBL" id="PSZM01000040">
    <property type="protein sequence ID" value="PQL91621.1"/>
    <property type="molecule type" value="Genomic_DNA"/>
</dbReference>
<keyword evidence="4" id="KW-1185">Reference proteome</keyword>
<reference evidence="3 4" key="1">
    <citation type="submission" date="2018-02" db="EMBL/GenBank/DDBJ databases">
        <title>Genome sequences of Apibacter spp., gut symbionts of Asian honey bees.</title>
        <authorList>
            <person name="Kwong W.K."/>
            <person name="Steele M.I."/>
            <person name="Moran N.A."/>
        </authorList>
    </citation>
    <scope>NUCLEOTIDE SEQUENCE [LARGE SCALE GENOMIC DNA]</scope>
    <source>
        <strain evidence="4">wkB301</strain>
    </source>
</reference>
<proteinExistence type="predicted"/>
<organism evidence="3 4">
    <name type="scientific">Apibacter adventoris</name>
    <dbReference type="NCBI Taxonomy" id="1679466"/>
    <lineage>
        <taxon>Bacteria</taxon>
        <taxon>Pseudomonadati</taxon>
        <taxon>Bacteroidota</taxon>
        <taxon>Flavobacteriia</taxon>
        <taxon>Flavobacteriales</taxon>
        <taxon>Weeksellaceae</taxon>
        <taxon>Apibacter</taxon>
    </lineage>
</organism>
<feature type="transmembrane region" description="Helical" evidence="2">
    <location>
        <begin position="5"/>
        <end position="26"/>
    </location>
</feature>
<evidence type="ECO:0000313" key="3">
    <source>
        <dbReference type="EMBL" id="PQL91621.1"/>
    </source>
</evidence>
<keyword evidence="1" id="KW-0175">Coiled coil</keyword>
<dbReference type="Proteomes" id="UP000238042">
    <property type="component" value="Unassembled WGS sequence"/>
</dbReference>
<feature type="coiled-coil region" evidence="1">
    <location>
        <begin position="79"/>
        <end position="113"/>
    </location>
</feature>
<gene>
    <name evidence="3" type="ORF">C4S77_07375</name>
</gene>
<evidence type="ECO:0000313" key="4">
    <source>
        <dbReference type="Proteomes" id="UP000238042"/>
    </source>
</evidence>
<dbReference type="RefSeq" id="WP_105247003.1">
    <property type="nucleotide sequence ID" value="NZ_PSZM01000040.1"/>
</dbReference>
<sequence length="243" mass="28732">MNKKILFWIFFTIGIFWIAGVSYWYISEVENLNFNNIHWNENFSSKDPSTQAFFRGVLWVIVPLIITAFIFYFMGLFFGKKAEDNLHIIEQENEKLKNKLAQHVNKLEDMKVLYTGGIIEKRKKHIKSEKSDEEKYNFIDTQQIKGGILENKEISSSIIKDDLKIIEGIGERIEFFLNENGIYTWEQLASTTEEKLKNILWIYGGDSYKIHNPSSWPEQANLASNRRWDELNHLKEKIRKKIN</sequence>
<name>A0A2S8AAU4_9FLAO</name>
<protein>
    <submittedName>
        <fullName evidence="3">Uncharacterized protein</fullName>
    </submittedName>
</protein>
<keyword evidence="2" id="KW-1133">Transmembrane helix</keyword>